<dbReference type="GO" id="GO:0008270">
    <property type="term" value="F:zinc ion binding"/>
    <property type="evidence" value="ECO:0007669"/>
    <property type="project" value="UniProtKB-KW"/>
</dbReference>
<keyword evidence="1 5" id="KW-0479">Metal-binding</keyword>
<keyword evidence="10" id="KW-1185">Reference proteome</keyword>
<sequence length="600" mass="66888">MAESPPSTSEKPPIQKVVLGFLLEDTPLSDPINPEPEIPENAPGGGSDPPKSAPEEVIGETAALDEEIEFLNAIERELSELTIQQAHIEGVSERLVSIDEEEGGDVGKQKDGNDSESFEYGNEIGEGDVDKEGNAAVNFGDGASKLGRFNQNNSRRRINYPMRPDAEDCSFYMKFGSCKFGLNCKFNHPPRRKNPNIKERTNHREENSGRGGQTECKYYLTPAGCKYGKDCKYSHGSDRSSTSQTPEFNFLGLPIRIGEKECPYYMRTGSCKYGLNCRFHHPEPVTVGGDSSSGYGNGGSFPSQFVSSSSPTSWSSPRAFNENSPFVPVMFPPSPGAPTSKQDWNGYQFLSRRPVSWIVEVMYGILLLLFGELLLETFEVDMHTLAGLLLYLLLCHNALANEWLHLAPKKGQVAVFSKVEIVKNKSLVYVVCYNFWLAFKVTMLCLICFHFILDLFEAATYSASEGLPTPPAFALNNLPAEINFPMRHQPDILVEEYPERPGEPECSFFVKTGDCKFRSNCKFHHPKSRVFKGKPNTYTLSDKGLPLRPDQPICTHYHRYGICKYGPACKYDHPSNFAILPTPFEQPAVMLEQGNESLEA</sequence>
<dbReference type="AlphaFoldDB" id="A0A8X8XBN6"/>
<dbReference type="Pfam" id="PF00642">
    <property type="entry name" value="zf-CCCH"/>
    <property type="match status" value="4"/>
</dbReference>
<keyword evidence="7" id="KW-1133">Transmembrane helix</keyword>
<evidence type="ECO:0000256" key="2">
    <source>
        <dbReference type="ARBA" id="ARBA00022771"/>
    </source>
</evidence>
<dbReference type="InterPro" id="IPR036855">
    <property type="entry name" value="Znf_CCCH_sf"/>
</dbReference>
<dbReference type="GO" id="GO:0003729">
    <property type="term" value="F:mRNA binding"/>
    <property type="evidence" value="ECO:0007669"/>
    <property type="project" value="TreeGrafter"/>
</dbReference>
<dbReference type="Pfam" id="PF14608">
    <property type="entry name" value="zf-CCCH_2"/>
    <property type="match status" value="1"/>
</dbReference>
<dbReference type="PANTHER" id="PTHR12506">
    <property type="entry name" value="PROTEIN PHOSPHATASE RELATED"/>
    <property type="match status" value="1"/>
</dbReference>
<feature type="transmembrane region" description="Helical" evidence="7">
    <location>
        <begin position="357"/>
        <end position="375"/>
    </location>
</feature>
<feature type="domain" description="C3H1-type" evidence="8">
    <location>
        <begin position="500"/>
        <end position="528"/>
    </location>
</feature>
<feature type="zinc finger region" description="C3H1-type" evidence="5">
    <location>
        <begin position="256"/>
        <end position="284"/>
    </location>
</feature>
<feature type="transmembrane region" description="Helical" evidence="7">
    <location>
        <begin position="427"/>
        <end position="453"/>
    </location>
</feature>
<keyword evidence="3 5" id="KW-0862">Zinc</keyword>
<dbReference type="PANTHER" id="PTHR12506:SF20">
    <property type="entry name" value="ZINC FINGER CCCH DOMAIN-CONTAINING PROTEIN 67"/>
    <property type="match status" value="1"/>
</dbReference>
<dbReference type="PROSITE" id="PS50103">
    <property type="entry name" value="ZF_C3H1"/>
    <property type="match status" value="5"/>
</dbReference>
<comment type="caution">
    <text evidence="9">The sequence shown here is derived from an EMBL/GenBank/DDBJ whole genome shotgun (WGS) entry which is preliminary data.</text>
</comment>
<feature type="transmembrane region" description="Helical" evidence="7">
    <location>
        <begin position="387"/>
        <end position="406"/>
    </location>
</feature>
<feature type="zinc finger region" description="C3H1-type" evidence="5">
    <location>
        <begin position="548"/>
        <end position="576"/>
    </location>
</feature>
<dbReference type="InterPro" id="IPR000571">
    <property type="entry name" value="Znf_CCCH"/>
</dbReference>
<feature type="region of interest" description="Disordered" evidence="6">
    <location>
        <begin position="95"/>
        <end position="134"/>
    </location>
</feature>
<dbReference type="SUPFAM" id="SSF90229">
    <property type="entry name" value="CCCH zinc finger"/>
    <property type="match status" value="5"/>
</dbReference>
<organism evidence="9">
    <name type="scientific">Salvia splendens</name>
    <name type="common">Scarlet sage</name>
    <dbReference type="NCBI Taxonomy" id="180675"/>
    <lineage>
        <taxon>Eukaryota</taxon>
        <taxon>Viridiplantae</taxon>
        <taxon>Streptophyta</taxon>
        <taxon>Embryophyta</taxon>
        <taxon>Tracheophyta</taxon>
        <taxon>Spermatophyta</taxon>
        <taxon>Magnoliopsida</taxon>
        <taxon>eudicotyledons</taxon>
        <taxon>Gunneridae</taxon>
        <taxon>Pentapetalae</taxon>
        <taxon>asterids</taxon>
        <taxon>lamiids</taxon>
        <taxon>Lamiales</taxon>
        <taxon>Lamiaceae</taxon>
        <taxon>Nepetoideae</taxon>
        <taxon>Mentheae</taxon>
        <taxon>Salviinae</taxon>
        <taxon>Salvia</taxon>
        <taxon>Salvia subgen. Calosphace</taxon>
        <taxon>core Calosphace</taxon>
    </lineage>
</organism>
<dbReference type="GO" id="GO:0003677">
    <property type="term" value="F:DNA binding"/>
    <property type="evidence" value="ECO:0007669"/>
    <property type="project" value="UniProtKB-KW"/>
</dbReference>
<dbReference type="Gene3D" id="4.10.1000.10">
    <property type="entry name" value="Zinc finger, CCCH-type"/>
    <property type="match status" value="1"/>
</dbReference>
<evidence type="ECO:0000313" key="9">
    <source>
        <dbReference type="EMBL" id="KAG6410590.1"/>
    </source>
</evidence>
<feature type="domain" description="C3H1-type" evidence="8">
    <location>
        <begin position="163"/>
        <end position="191"/>
    </location>
</feature>
<evidence type="ECO:0000256" key="5">
    <source>
        <dbReference type="PROSITE-ProRule" id="PRU00723"/>
    </source>
</evidence>
<evidence type="ECO:0000256" key="4">
    <source>
        <dbReference type="ARBA" id="ARBA00023125"/>
    </source>
</evidence>
<accession>A0A8X8XBN6</accession>
<feature type="region of interest" description="Disordered" evidence="6">
    <location>
        <begin position="191"/>
        <end position="212"/>
    </location>
</feature>
<dbReference type="InterPro" id="IPR050974">
    <property type="entry name" value="Plant_ZF_CCCH"/>
</dbReference>
<feature type="zinc finger region" description="C3H1-type" evidence="5">
    <location>
        <begin position="210"/>
        <end position="238"/>
    </location>
</feature>
<protein>
    <recommendedName>
        <fullName evidence="8">C3H1-type domain-containing protein</fullName>
    </recommendedName>
</protein>
<keyword evidence="7" id="KW-0472">Membrane</keyword>
<feature type="region of interest" description="Disordered" evidence="6">
    <location>
        <begin position="21"/>
        <end position="64"/>
    </location>
</feature>
<dbReference type="Gene3D" id="3.30.1370.210">
    <property type="match status" value="1"/>
</dbReference>
<keyword evidence="7" id="KW-0812">Transmembrane</keyword>
<reference evidence="9" key="2">
    <citation type="submission" date="2020-08" db="EMBL/GenBank/DDBJ databases">
        <title>Plant Genome Project.</title>
        <authorList>
            <person name="Zhang R.-G."/>
        </authorList>
    </citation>
    <scope>NUCLEOTIDE SEQUENCE</scope>
    <source>
        <strain evidence="9">Huo1</strain>
        <tissue evidence="9">Leaf</tissue>
    </source>
</reference>
<dbReference type="Proteomes" id="UP000298416">
    <property type="component" value="Unassembled WGS sequence"/>
</dbReference>
<evidence type="ECO:0000256" key="6">
    <source>
        <dbReference type="SAM" id="MobiDB-lite"/>
    </source>
</evidence>
<evidence type="ECO:0000256" key="3">
    <source>
        <dbReference type="ARBA" id="ARBA00022833"/>
    </source>
</evidence>
<evidence type="ECO:0000256" key="7">
    <source>
        <dbReference type="SAM" id="Phobius"/>
    </source>
</evidence>
<feature type="domain" description="C3H1-type" evidence="8">
    <location>
        <begin position="210"/>
        <end position="238"/>
    </location>
</feature>
<keyword evidence="2 5" id="KW-0863">Zinc-finger</keyword>
<evidence type="ECO:0000259" key="8">
    <source>
        <dbReference type="PROSITE" id="PS50103"/>
    </source>
</evidence>
<dbReference type="SMART" id="SM00356">
    <property type="entry name" value="ZnF_C3H1"/>
    <property type="match status" value="5"/>
</dbReference>
<feature type="domain" description="C3H1-type" evidence="8">
    <location>
        <begin position="548"/>
        <end position="576"/>
    </location>
</feature>
<dbReference type="Gene3D" id="2.30.30.1190">
    <property type="match status" value="1"/>
</dbReference>
<feature type="compositionally biased region" description="Basic and acidic residues" evidence="6">
    <location>
        <begin position="196"/>
        <end position="208"/>
    </location>
</feature>
<evidence type="ECO:0000313" key="10">
    <source>
        <dbReference type="Proteomes" id="UP000298416"/>
    </source>
</evidence>
<gene>
    <name evidence="9" type="ORF">SASPL_128652</name>
</gene>
<name>A0A8X8XBN6_SALSN</name>
<evidence type="ECO:0000256" key="1">
    <source>
        <dbReference type="ARBA" id="ARBA00022723"/>
    </source>
</evidence>
<feature type="domain" description="C3H1-type" evidence="8">
    <location>
        <begin position="256"/>
        <end position="284"/>
    </location>
</feature>
<reference evidence="9" key="1">
    <citation type="submission" date="2018-01" db="EMBL/GenBank/DDBJ databases">
        <authorList>
            <person name="Mao J.F."/>
        </authorList>
    </citation>
    <scope>NUCLEOTIDE SEQUENCE</scope>
    <source>
        <strain evidence="9">Huo1</strain>
        <tissue evidence="9">Leaf</tissue>
    </source>
</reference>
<proteinExistence type="predicted"/>
<feature type="zinc finger region" description="C3H1-type" evidence="5">
    <location>
        <begin position="500"/>
        <end position="528"/>
    </location>
</feature>
<keyword evidence="4" id="KW-0238">DNA-binding</keyword>
<feature type="zinc finger region" description="C3H1-type" evidence="5">
    <location>
        <begin position="163"/>
        <end position="191"/>
    </location>
</feature>
<dbReference type="EMBL" id="PNBA02000010">
    <property type="protein sequence ID" value="KAG6410590.1"/>
    <property type="molecule type" value="Genomic_DNA"/>
</dbReference>